<organism evidence="1 2">
    <name type="scientific">Pedosphaera parvula (strain Ellin514)</name>
    <dbReference type="NCBI Taxonomy" id="320771"/>
    <lineage>
        <taxon>Bacteria</taxon>
        <taxon>Pseudomonadati</taxon>
        <taxon>Verrucomicrobiota</taxon>
        <taxon>Pedosphaerae</taxon>
        <taxon>Pedosphaerales</taxon>
        <taxon>Pedosphaeraceae</taxon>
        <taxon>Pedosphaera</taxon>
    </lineage>
</organism>
<evidence type="ECO:0000313" key="2">
    <source>
        <dbReference type="Proteomes" id="UP000003688"/>
    </source>
</evidence>
<comment type="caution">
    <text evidence="1">The sequence shown here is derived from an EMBL/GenBank/DDBJ whole genome shotgun (WGS) entry which is preliminary data.</text>
</comment>
<reference evidence="1 2" key="1">
    <citation type="journal article" date="2011" name="J. Bacteriol.">
        <title>Genome sequence of 'Pedosphaera parvula' Ellin514, an aerobic Verrucomicrobial isolate from pasture soil.</title>
        <authorList>
            <person name="Kant R."/>
            <person name="van Passel M.W."/>
            <person name="Sangwan P."/>
            <person name="Palva A."/>
            <person name="Lucas S."/>
            <person name="Copeland A."/>
            <person name="Lapidus A."/>
            <person name="Glavina Del Rio T."/>
            <person name="Dalin E."/>
            <person name="Tice H."/>
            <person name="Bruce D."/>
            <person name="Goodwin L."/>
            <person name="Pitluck S."/>
            <person name="Chertkov O."/>
            <person name="Larimer F.W."/>
            <person name="Land M.L."/>
            <person name="Hauser L."/>
            <person name="Brettin T.S."/>
            <person name="Detter J.C."/>
            <person name="Han S."/>
            <person name="de Vos W.M."/>
            <person name="Janssen P.H."/>
            <person name="Smidt H."/>
        </authorList>
    </citation>
    <scope>NUCLEOTIDE SEQUENCE [LARGE SCALE GENOMIC DNA]</scope>
    <source>
        <strain evidence="1 2">Ellin514</strain>
    </source>
</reference>
<dbReference type="Proteomes" id="UP000003688">
    <property type="component" value="Unassembled WGS sequence"/>
</dbReference>
<protein>
    <submittedName>
        <fullName evidence="1">Uncharacterized protein</fullName>
    </submittedName>
</protein>
<proteinExistence type="predicted"/>
<dbReference type="AlphaFoldDB" id="B9XEE0"/>
<dbReference type="STRING" id="320771.Cflav_PD4694"/>
<accession>B9XEE0</accession>
<gene>
    <name evidence="1" type="ORF">Cflav_PD4694</name>
</gene>
<name>B9XEE0_PEDPL</name>
<keyword evidence="2" id="KW-1185">Reference proteome</keyword>
<evidence type="ECO:0000313" key="1">
    <source>
        <dbReference type="EMBL" id="EEF61654.1"/>
    </source>
</evidence>
<sequence length="137" mass="15425" precursor="true">MGMTKRMKLGLGLAAVLILATGAFLYFRATEKPITVKGQPLSAKDITAIKRIVHHEIWYYTFSNFSFKTFRYLPTDIKRGLTFHIDSIESFDTSADPVYGRRSATANVTYGKSKFGGSYVCVKSTNQWILVKMVLPD</sequence>
<dbReference type="EMBL" id="ABOX02000008">
    <property type="protein sequence ID" value="EEF61654.1"/>
    <property type="molecule type" value="Genomic_DNA"/>
</dbReference>